<proteinExistence type="predicted"/>
<accession>A0A395NJF3</accession>
<evidence type="ECO:0000259" key="1">
    <source>
        <dbReference type="Pfam" id="PF06985"/>
    </source>
</evidence>
<dbReference type="Proteomes" id="UP000266272">
    <property type="component" value="Unassembled WGS sequence"/>
</dbReference>
<organism evidence="2 3">
    <name type="scientific">Trichoderma arundinaceum</name>
    <dbReference type="NCBI Taxonomy" id="490622"/>
    <lineage>
        <taxon>Eukaryota</taxon>
        <taxon>Fungi</taxon>
        <taxon>Dikarya</taxon>
        <taxon>Ascomycota</taxon>
        <taxon>Pezizomycotina</taxon>
        <taxon>Sordariomycetes</taxon>
        <taxon>Hypocreomycetidae</taxon>
        <taxon>Hypocreales</taxon>
        <taxon>Hypocreaceae</taxon>
        <taxon>Trichoderma</taxon>
    </lineage>
</organism>
<dbReference type="OrthoDB" id="2157530at2759"/>
<dbReference type="AlphaFoldDB" id="A0A395NJF3"/>
<protein>
    <recommendedName>
        <fullName evidence="1">Heterokaryon incompatibility domain-containing protein</fullName>
    </recommendedName>
</protein>
<dbReference type="InterPro" id="IPR010730">
    <property type="entry name" value="HET"/>
</dbReference>
<dbReference type="PANTHER" id="PTHR24148:SF82">
    <property type="entry name" value="HETEROKARYON INCOMPATIBILITY DOMAIN-CONTAINING PROTEIN"/>
    <property type="match status" value="1"/>
</dbReference>
<gene>
    <name evidence="2" type="ORF">TARUN_6205</name>
</gene>
<dbReference type="STRING" id="490622.A0A395NJF3"/>
<evidence type="ECO:0000313" key="3">
    <source>
        <dbReference type="Proteomes" id="UP000266272"/>
    </source>
</evidence>
<dbReference type="InterPro" id="IPR052895">
    <property type="entry name" value="HetReg/Transcr_Mod"/>
</dbReference>
<dbReference type="PANTHER" id="PTHR24148">
    <property type="entry name" value="ANKYRIN REPEAT DOMAIN-CONTAINING PROTEIN 39 HOMOLOG-RELATED"/>
    <property type="match status" value="1"/>
</dbReference>
<evidence type="ECO:0000313" key="2">
    <source>
        <dbReference type="EMBL" id="RFU76044.1"/>
    </source>
</evidence>
<dbReference type="EMBL" id="PXOA01000389">
    <property type="protein sequence ID" value="RFU76044.1"/>
    <property type="molecule type" value="Genomic_DNA"/>
</dbReference>
<sequence length="566" mass="63181">MAKKVSWHDQLLPALDSSKSEIRILQIEPGAQDSPIRCKFQVATLDSLDVSYEALSYAWGNDSADSHESIYFGANDVGVTPSLADALRRLRLPNEQRHVWADALCINQTDNVEKSLQVSMMGRIYNKSKQGAIWLGPLGDAFAPADAQAALDTLSWIAGDREQPSWMDDDDAKRMAASEALKALMNVSWWNRIWTVQEAILPPKATIYWGPCELPWDMLNRASDSFFNGTAPGLYAEFWNNGSILNLQAALRGLGASRGEDLFMLLWRWRFRQATDPRDKVYGLLGFRSDISLPSVKMCDYTVDVRTLYHRVTVDLIGMSTDLQPLIGRGGEGSDITGLASWAVDWHGVRDDARRSRANFWDHRDWWHFGGFTADRGMFGVGEGLRVEGDGDVLRLAGLRLSRVAVVEDTSGDYEMPGEGSLGSIFHSCGDRWGELIARYHKHYPDRLSNGGMTAFLGLITGNLAQDGSEDDNDSNKWVQQMVRTQAIFITEDGHVGLGPRNVRPGQELWIVGGCRLPVILNPLLKASDQESDMSLTFHSECFVYDTMKGEAVEGREDQVKEILLR</sequence>
<comment type="caution">
    <text evidence="2">The sequence shown here is derived from an EMBL/GenBank/DDBJ whole genome shotgun (WGS) entry which is preliminary data.</text>
</comment>
<name>A0A395NJF3_TRIAR</name>
<feature type="domain" description="Heterokaryon incompatibility" evidence="1">
    <location>
        <begin position="52"/>
        <end position="198"/>
    </location>
</feature>
<reference evidence="2 3" key="1">
    <citation type="journal article" date="2018" name="PLoS Pathog.">
        <title>Evolution of structural diversity of trichothecenes, a family of toxins produced by plant pathogenic and entomopathogenic fungi.</title>
        <authorList>
            <person name="Proctor R.H."/>
            <person name="McCormick S.P."/>
            <person name="Kim H.S."/>
            <person name="Cardoza R.E."/>
            <person name="Stanley A.M."/>
            <person name="Lindo L."/>
            <person name="Kelly A."/>
            <person name="Brown D.W."/>
            <person name="Lee T."/>
            <person name="Vaughan M.M."/>
            <person name="Alexander N.J."/>
            <person name="Busman M."/>
            <person name="Gutierrez S."/>
        </authorList>
    </citation>
    <scope>NUCLEOTIDE SEQUENCE [LARGE SCALE GENOMIC DNA]</scope>
    <source>
        <strain evidence="2 3">IBT 40837</strain>
    </source>
</reference>
<dbReference type="Pfam" id="PF06985">
    <property type="entry name" value="HET"/>
    <property type="match status" value="1"/>
</dbReference>
<keyword evidence="3" id="KW-1185">Reference proteome</keyword>